<name>A0A3D8SJ76_9HELO</name>
<gene>
    <name evidence="2" type="ORF">BP5796_04163</name>
</gene>
<evidence type="ECO:0000313" key="3">
    <source>
        <dbReference type="Proteomes" id="UP000256328"/>
    </source>
</evidence>
<keyword evidence="3" id="KW-1185">Reference proteome</keyword>
<organism evidence="2 3">
    <name type="scientific">Coleophoma crateriformis</name>
    <dbReference type="NCBI Taxonomy" id="565419"/>
    <lineage>
        <taxon>Eukaryota</taxon>
        <taxon>Fungi</taxon>
        <taxon>Dikarya</taxon>
        <taxon>Ascomycota</taxon>
        <taxon>Pezizomycotina</taxon>
        <taxon>Leotiomycetes</taxon>
        <taxon>Helotiales</taxon>
        <taxon>Dermateaceae</taxon>
        <taxon>Coleophoma</taxon>
    </lineage>
</organism>
<dbReference type="AlphaFoldDB" id="A0A3D8SJ76"/>
<evidence type="ECO:0000313" key="2">
    <source>
        <dbReference type="EMBL" id="RDW85838.1"/>
    </source>
</evidence>
<reference evidence="2 3" key="1">
    <citation type="journal article" date="2018" name="IMA Fungus">
        <title>IMA Genome-F 9: Draft genome sequence of Annulohypoxylon stygium, Aspergillus mulundensis, Berkeleyomyces basicola (syn. Thielaviopsis basicola), Ceratocystis smalleyi, two Cercospora beticola strains, Coleophoma cylindrospora, Fusarium fracticaudum, Phialophora cf. hyalina, and Morchella septimelata.</title>
        <authorList>
            <person name="Wingfield B.D."/>
            <person name="Bills G.F."/>
            <person name="Dong Y."/>
            <person name="Huang W."/>
            <person name="Nel W.J."/>
            <person name="Swalarsk-Parry B.S."/>
            <person name="Vaghefi N."/>
            <person name="Wilken P.M."/>
            <person name="An Z."/>
            <person name="de Beer Z.W."/>
            <person name="De Vos L."/>
            <person name="Chen L."/>
            <person name="Duong T.A."/>
            <person name="Gao Y."/>
            <person name="Hammerbacher A."/>
            <person name="Kikkert J.R."/>
            <person name="Li Y."/>
            <person name="Li H."/>
            <person name="Li K."/>
            <person name="Li Q."/>
            <person name="Liu X."/>
            <person name="Ma X."/>
            <person name="Naidoo K."/>
            <person name="Pethybridge S.J."/>
            <person name="Sun J."/>
            <person name="Steenkamp E.T."/>
            <person name="van der Nest M.A."/>
            <person name="van Wyk S."/>
            <person name="Wingfield M.J."/>
            <person name="Xiong C."/>
            <person name="Yue Q."/>
            <person name="Zhang X."/>
        </authorList>
    </citation>
    <scope>NUCLEOTIDE SEQUENCE [LARGE SCALE GENOMIC DNA]</scope>
    <source>
        <strain evidence="2 3">BP5796</strain>
    </source>
</reference>
<sequence length="213" mass="24087">MSHRFETRPRSGGRIDTAEQSHEFGSQGLRDLPARLEEQAQLLRWNGKLQRRLRRLERAVQQGKRIEQTTTKGDNLPPPHLSPELKQGDSSNDNSSSTLSLRREILNQERNEADRQAAARTCSNTDSYHQLDRLILDFIAFHGSDNGLPVEPHPLTDINGVLSSKEDQQHSIGQVLLDILQVVGESLELPEQVAVLYQVFLLLRVSSLLFKNP</sequence>
<feature type="compositionally biased region" description="Low complexity" evidence="1">
    <location>
        <begin position="89"/>
        <end position="99"/>
    </location>
</feature>
<feature type="region of interest" description="Disordered" evidence="1">
    <location>
        <begin position="1"/>
        <end position="25"/>
    </location>
</feature>
<accession>A0A3D8SJ76</accession>
<evidence type="ECO:0000256" key="1">
    <source>
        <dbReference type="SAM" id="MobiDB-lite"/>
    </source>
</evidence>
<comment type="caution">
    <text evidence="2">The sequence shown here is derived from an EMBL/GenBank/DDBJ whole genome shotgun (WGS) entry which is preliminary data.</text>
</comment>
<feature type="region of interest" description="Disordered" evidence="1">
    <location>
        <begin position="59"/>
        <end position="99"/>
    </location>
</feature>
<dbReference type="EMBL" id="PDLN01000005">
    <property type="protein sequence ID" value="RDW85838.1"/>
    <property type="molecule type" value="Genomic_DNA"/>
</dbReference>
<dbReference type="Proteomes" id="UP000256328">
    <property type="component" value="Unassembled WGS sequence"/>
</dbReference>
<protein>
    <submittedName>
        <fullName evidence="2">Uncharacterized protein</fullName>
    </submittedName>
</protein>
<dbReference type="OrthoDB" id="10486338at2759"/>
<proteinExistence type="predicted"/>